<keyword evidence="3" id="KW-0274">FAD</keyword>
<feature type="domain" description="FAD-binding" evidence="5">
    <location>
        <begin position="18"/>
        <end position="353"/>
    </location>
</feature>
<accession>A0A8E2ESJ7</accession>
<dbReference type="GO" id="GO:0016709">
    <property type="term" value="F:oxidoreductase activity, acting on paired donors, with incorporation or reduction of molecular oxygen, NAD(P)H as one donor, and incorporation of one atom of oxygen"/>
    <property type="evidence" value="ECO:0007669"/>
    <property type="project" value="UniProtKB-ARBA"/>
</dbReference>
<dbReference type="InterPro" id="IPR002938">
    <property type="entry name" value="FAD-bd"/>
</dbReference>
<keyword evidence="7" id="KW-1185">Reference proteome</keyword>
<keyword evidence="2" id="KW-0285">Flavoprotein</keyword>
<dbReference type="Gene3D" id="3.50.50.60">
    <property type="entry name" value="FAD/NAD(P)-binding domain"/>
    <property type="match status" value="1"/>
</dbReference>
<evidence type="ECO:0000256" key="2">
    <source>
        <dbReference type="ARBA" id="ARBA00022630"/>
    </source>
</evidence>
<dbReference type="InterPro" id="IPR036188">
    <property type="entry name" value="FAD/NAD-bd_sf"/>
</dbReference>
<protein>
    <submittedName>
        <fullName evidence="6">FAD/NAD(P)-binding domain-containing protein</fullName>
    </submittedName>
</protein>
<evidence type="ECO:0000313" key="7">
    <source>
        <dbReference type="Proteomes" id="UP000250140"/>
    </source>
</evidence>
<gene>
    <name evidence="6" type="ORF">AOQ84DRAFT_417085</name>
</gene>
<dbReference type="PRINTS" id="PR00420">
    <property type="entry name" value="RNGMNOXGNASE"/>
</dbReference>
<dbReference type="InterPro" id="IPR050641">
    <property type="entry name" value="RIFMO-like"/>
</dbReference>
<comment type="cofactor">
    <cofactor evidence="1">
        <name>FAD</name>
        <dbReference type="ChEBI" id="CHEBI:57692"/>
    </cofactor>
</comment>
<dbReference type="Proteomes" id="UP000250140">
    <property type="component" value="Unassembled WGS sequence"/>
</dbReference>
<dbReference type="Pfam" id="PF01494">
    <property type="entry name" value="FAD_binding_3"/>
    <property type="match status" value="1"/>
</dbReference>
<evidence type="ECO:0000256" key="1">
    <source>
        <dbReference type="ARBA" id="ARBA00001974"/>
    </source>
</evidence>
<organism evidence="6 7">
    <name type="scientific">Glonium stellatum</name>
    <dbReference type="NCBI Taxonomy" id="574774"/>
    <lineage>
        <taxon>Eukaryota</taxon>
        <taxon>Fungi</taxon>
        <taxon>Dikarya</taxon>
        <taxon>Ascomycota</taxon>
        <taxon>Pezizomycotina</taxon>
        <taxon>Dothideomycetes</taxon>
        <taxon>Pleosporomycetidae</taxon>
        <taxon>Gloniales</taxon>
        <taxon>Gloniaceae</taxon>
        <taxon>Glonium</taxon>
    </lineage>
</organism>
<evidence type="ECO:0000313" key="6">
    <source>
        <dbReference type="EMBL" id="OCL04081.1"/>
    </source>
</evidence>
<dbReference type="PANTHER" id="PTHR43004:SF19">
    <property type="entry name" value="BINDING MONOOXYGENASE, PUTATIVE (JCVI)-RELATED"/>
    <property type="match status" value="1"/>
</dbReference>
<evidence type="ECO:0000256" key="4">
    <source>
        <dbReference type="ARBA" id="ARBA00023002"/>
    </source>
</evidence>
<dbReference type="EMBL" id="KV750601">
    <property type="protein sequence ID" value="OCL04081.1"/>
    <property type="molecule type" value="Genomic_DNA"/>
</dbReference>
<dbReference type="GO" id="GO:0071949">
    <property type="term" value="F:FAD binding"/>
    <property type="evidence" value="ECO:0007669"/>
    <property type="project" value="InterPro"/>
</dbReference>
<proteinExistence type="predicted"/>
<dbReference type="OrthoDB" id="10016252at2759"/>
<evidence type="ECO:0000259" key="5">
    <source>
        <dbReference type="Pfam" id="PF01494"/>
    </source>
</evidence>
<keyword evidence="4" id="KW-0560">Oxidoreductase</keyword>
<dbReference type="Gene3D" id="3.30.70.2450">
    <property type="match status" value="1"/>
</dbReference>
<dbReference type="SUPFAM" id="SSF51905">
    <property type="entry name" value="FAD/NAD(P)-binding domain"/>
    <property type="match status" value="1"/>
</dbReference>
<evidence type="ECO:0000256" key="3">
    <source>
        <dbReference type="ARBA" id="ARBA00022827"/>
    </source>
</evidence>
<reference evidence="6 7" key="1">
    <citation type="journal article" date="2016" name="Nat. Commun.">
        <title>Ectomycorrhizal ecology is imprinted in the genome of the dominant symbiotic fungus Cenococcum geophilum.</title>
        <authorList>
            <consortium name="DOE Joint Genome Institute"/>
            <person name="Peter M."/>
            <person name="Kohler A."/>
            <person name="Ohm R.A."/>
            <person name="Kuo A."/>
            <person name="Krutzmann J."/>
            <person name="Morin E."/>
            <person name="Arend M."/>
            <person name="Barry K.W."/>
            <person name="Binder M."/>
            <person name="Choi C."/>
            <person name="Clum A."/>
            <person name="Copeland A."/>
            <person name="Grisel N."/>
            <person name="Haridas S."/>
            <person name="Kipfer T."/>
            <person name="LaButti K."/>
            <person name="Lindquist E."/>
            <person name="Lipzen A."/>
            <person name="Maire R."/>
            <person name="Meier B."/>
            <person name="Mihaltcheva S."/>
            <person name="Molinier V."/>
            <person name="Murat C."/>
            <person name="Poggeler S."/>
            <person name="Quandt C.A."/>
            <person name="Sperisen C."/>
            <person name="Tritt A."/>
            <person name="Tisserant E."/>
            <person name="Crous P.W."/>
            <person name="Henrissat B."/>
            <person name="Nehls U."/>
            <person name="Egli S."/>
            <person name="Spatafora J.W."/>
            <person name="Grigoriev I.V."/>
            <person name="Martin F.M."/>
        </authorList>
    </citation>
    <scope>NUCLEOTIDE SEQUENCE [LARGE SCALE GENOMIC DNA]</scope>
    <source>
        <strain evidence="6 7">CBS 207.34</strain>
    </source>
</reference>
<dbReference type="AlphaFoldDB" id="A0A8E2ESJ7"/>
<name>A0A8E2ESJ7_9PEZI</name>
<dbReference type="PANTHER" id="PTHR43004">
    <property type="entry name" value="TRK SYSTEM POTASSIUM UPTAKE PROTEIN"/>
    <property type="match status" value="1"/>
</dbReference>
<sequence length="418" mass="47368">MNSRTELSSAGPSGLGKIVIVGAGPAGLLLALMLGQQGIPVTVLEAWGRLDERLRATQYGTPATRVFRKAGVLDEIRAAGIERFPSISWRKVDPEQTRITGIDLTVTKDEPDRTTVLPLNLLLKILLEHCKRQSSIEVKFEHKVIEVGQNESKAWADAVMPSNERKRFEGDYVIGCDGASSTVRQQLFGRNWPGITWDHSLLVQNVFYDGFTEHGWSGGNYMIDPNHWGLIAERGKGGLWRVTYGDIGGLTHEQYLKRREEHFEAMFPGHPKPDQYRVEQTDQFRIHNRCVEKMRVGRILLAADAAHVCNPFGGYGLMVGVLDIDGLTDCLIGMHQRKVGDEILDKYAEIRREKFLNYVEPRSIKNMNRLRAQNPDSALRDDKFLQILAHLEKDPEEAKAFLLKFSSIEHDFKQYYII</sequence>